<dbReference type="Proteomes" id="UP001165136">
    <property type="component" value="Unassembled WGS sequence"/>
</dbReference>
<gene>
    <name evidence="1" type="ORF">Atai01_51800</name>
</gene>
<accession>A0A9W6R2Z0</accession>
<reference evidence="1" key="1">
    <citation type="submission" date="2023-03" db="EMBL/GenBank/DDBJ databases">
        <title>Amycolatopsis taiwanensis NBRC 103393.</title>
        <authorList>
            <person name="Ichikawa N."/>
            <person name="Sato H."/>
            <person name="Tonouchi N."/>
        </authorList>
    </citation>
    <scope>NUCLEOTIDE SEQUENCE</scope>
    <source>
        <strain evidence="1">NBRC 103393</strain>
    </source>
</reference>
<keyword evidence="2" id="KW-1185">Reference proteome</keyword>
<evidence type="ECO:0000313" key="1">
    <source>
        <dbReference type="EMBL" id="GLY68561.1"/>
    </source>
</evidence>
<organism evidence="1 2">
    <name type="scientific">Amycolatopsis taiwanensis</name>
    <dbReference type="NCBI Taxonomy" id="342230"/>
    <lineage>
        <taxon>Bacteria</taxon>
        <taxon>Bacillati</taxon>
        <taxon>Actinomycetota</taxon>
        <taxon>Actinomycetes</taxon>
        <taxon>Pseudonocardiales</taxon>
        <taxon>Pseudonocardiaceae</taxon>
        <taxon>Amycolatopsis</taxon>
    </lineage>
</organism>
<proteinExistence type="predicted"/>
<dbReference type="EMBL" id="BSTI01000012">
    <property type="protein sequence ID" value="GLY68561.1"/>
    <property type="molecule type" value="Genomic_DNA"/>
</dbReference>
<name>A0A9W6R2Z0_9PSEU</name>
<protein>
    <submittedName>
        <fullName evidence="1">Uncharacterized protein</fullName>
    </submittedName>
</protein>
<evidence type="ECO:0000313" key="2">
    <source>
        <dbReference type="Proteomes" id="UP001165136"/>
    </source>
</evidence>
<dbReference type="AlphaFoldDB" id="A0A9W6R2Z0"/>
<sequence>MSPVRDGEFWVRAGEFWVGVGEFWVRGGEFWVGVGEYWVCDELRGSGKNIKVSPTHPQVQPTPK</sequence>
<comment type="caution">
    <text evidence="1">The sequence shown here is derived from an EMBL/GenBank/DDBJ whole genome shotgun (WGS) entry which is preliminary data.</text>
</comment>